<organism evidence="1">
    <name type="scientific">Eucalyptus grandis</name>
    <name type="common">Flooded gum</name>
    <dbReference type="NCBI Taxonomy" id="71139"/>
    <lineage>
        <taxon>Eukaryota</taxon>
        <taxon>Viridiplantae</taxon>
        <taxon>Streptophyta</taxon>
        <taxon>Embryophyta</taxon>
        <taxon>Tracheophyta</taxon>
        <taxon>Spermatophyta</taxon>
        <taxon>Magnoliopsida</taxon>
        <taxon>eudicotyledons</taxon>
        <taxon>Gunneridae</taxon>
        <taxon>Pentapetalae</taxon>
        <taxon>rosids</taxon>
        <taxon>malvids</taxon>
        <taxon>Myrtales</taxon>
        <taxon>Myrtaceae</taxon>
        <taxon>Myrtoideae</taxon>
        <taxon>Eucalypteae</taxon>
        <taxon>Eucalyptus</taxon>
    </lineage>
</organism>
<proteinExistence type="predicted"/>
<dbReference type="EMBL" id="KK198760">
    <property type="protein sequence ID" value="KCW60505.1"/>
    <property type="molecule type" value="Genomic_DNA"/>
</dbReference>
<reference evidence="1" key="1">
    <citation type="submission" date="2013-07" db="EMBL/GenBank/DDBJ databases">
        <title>The genome of Eucalyptus grandis.</title>
        <authorList>
            <person name="Schmutz J."/>
            <person name="Hayes R."/>
            <person name="Myburg A."/>
            <person name="Tuskan G."/>
            <person name="Grattapaglia D."/>
            <person name="Rokhsar D.S."/>
        </authorList>
    </citation>
    <scope>NUCLEOTIDE SEQUENCE</scope>
    <source>
        <tissue evidence="1">Leaf extractions</tissue>
    </source>
</reference>
<protein>
    <submittedName>
        <fullName evidence="1">Uncharacterized protein</fullName>
    </submittedName>
</protein>
<accession>A0A059B4D4</accession>
<sequence length="72" mass="8338">MGRHSTIEARWWNPTFTASRTDSGVVLFEMDRESVGWSSPVLSRIHFKLVQISFPAQLTIFFAEFSQEENQC</sequence>
<evidence type="ECO:0000313" key="1">
    <source>
        <dbReference type="EMBL" id="KCW60505.1"/>
    </source>
</evidence>
<dbReference type="InParanoid" id="A0A059B4D4"/>
<dbReference type="AlphaFoldDB" id="A0A059B4D4"/>
<name>A0A059B4D4_EUCGR</name>
<gene>
    <name evidence="1" type="ORF">EUGRSUZ_H03252</name>
</gene>
<dbReference type="Gramene" id="KCW60505">
    <property type="protein sequence ID" value="KCW60505"/>
    <property type="gene ID" value="EUGRSUZ_H03252"/>
</dbReference>